<reference evidence="1 2" key="1">
    <citation type="submission" date="2017-06" db="EMBL/GenBank/DDBJ databases">
        <title>Description of Rhodopirellula bahusiensis sp. nov.</title>
        <authorList>
            <person name="Kizina J."/>
            <person name="Harder J."/>
        </authorList>
    </citation>
    <scope>NUCLEOTIDE SEQUENCE [LARGE SCALE GENOMIC DNA]</scope>
    <source>
        <strain evidence="1 2">SWK21</strain>
    </source>
</reference>
<dbReference type="Gene3D" id="3.30.110.170">
    <property type="entry name" value="Protein of unknown function (DUF541), domain 1"/>
    <property type="match status" value="1"/>
</dbReference>
<dbReference type="Proteomes" id="UP000225740">
    <property type="component" value="Unassembled WGS sequence"/>
</dbReference>
<accession>A0A2G1W8I0</accession>
<dbReference type="GeneID" id="90608485"/>
<evidence type="ECO:0000313" key="2">
    <source>
        <dbReference type="Proteomes" id="UP000225740"/>
    </source>
</evidence>
<dbReference type="RefSeq" id="WP_099260545.1">
    <property type="nucleotide sequence ID" value="NZ_NIZW01000007.1"/>
</dbReference>
<sequence length="255" mass="28245">MKSFVFVLCCVWCSVLVAEEQRTITVTAAGEVKVTPDVVLLGLDVRTREASLLEAKRGNDAVSRSLLKLLGDHSVPRSSIKVDDLDVSPYYGEFGERQETPVSYNYKRAISVRLTDFDKIEPILSDAFDAGLTNVSRMQFRVSSQRKHQFEARRLAVAHAKEKAGHLTELAGMKLGAALQIEEHVEYNEAAADFFMSAASHDVNRSVAERVSPNERAEYTLVVQRDDTNAEPLGLNTPGQVSISAEVKIKFEMSP</sequence>
<dbReference type="InterPro" id="IPR052022">
    <property type="entry name" value="26kDa_periplasmic_antigen"/>
</dbReference>
<dbReference type="AlphaFoldDB" id="A0A2G1W8I0"/>
<proteinExistence type="predicted"/>
<name>A0A2G1W8I0_9BACT</name>
<dbReference type="PANTHER" id="PTHR34387">
    <property type="entry name" value="SLR1258 PROTEIN"/>
    <property type="match status" value="1"/>
</dbReference>
<evidence type="ECO:0008006" key="3">
    <source>
        <dbReference type="Google" id="ProtNLM"/>
    </source>
</evidence>
<dbReference type="PANTHER" id="PTHR34387:SF1">
    <property type="entry name" value="PERIPLASMIC IMMUNOGENIC PROTEIN"/>
    <property type="match status" value="1"/>
</dbReference>
<comment type="caution">
    <text evidence="1">The sequence shown here is derived from an EMBL/GenBank/DDBJ whole genome shotgun (WGS) entry which is preliminary data.</text>
</comment>
<dbReference type="InterPro" id="IPR007497">
    <property type="entry name" value="SIMPL/DUF541"/>
</dbReference>
<protein>
    <recommendedName>
        <fullName evidence="3">SIMPL domain-containing protein</fullName>
    </recommendedName>
</protein>
<dbReference type="Gene3D" id="3.30.70.2970">
    <property type="entry name" value="Protein of unknown function (DUF541), domain 2"/>
    <property type="match status" value="1"/>
</dbReference>
<dbReference type="Pfam" id="PF04402">
    <property type="entry name" value="SIMPL"/>
    <property type="match status" value="1"/>
</dbReference>
<dbReference type="EMBL" id="NIZW01000007">
    <property type="protein sequence ID" value="PHQ35333.1"/>
    <property type="molecule type" value="Genomic_DNA"/>
</dbReference>
<organism evidence="1 2">
    <name type="scientific">Rhodopirellula bahusiensis</name>
    <dbReference type="NCBI Taxonomy" id="2014065"/>
    <lineage>
        <taxon>Bacteria</taxon>
        <taxon>Pseudomonadati</taxon>
        <taxon>Planctomycetota</taxon>
        <taxon>Planctomycetia</taxon>
        <taxon>Pirellulales</taxon>
        <taxon>Pirellulaceae</taxon>
        <taxon>Rhodopirellula</taxon>
    </lineage>
</organism>
<gene>
    <name evidence="1" type="ORF">CEE69_09935</name>
</gene>
<dbReference type="OrthoDB" id="263137at2"/>
<dbReference type="GO" id="GO:0006974">
    <property type="term" value="P:DNA damage response"/>
    <property type="evidence" value="ECO:0007669"/>
    <property type="project" value="TreeGrafter"/>
</dbReference>
<keyword evidence="2" id="KW-1185">Reference proteome</keyword>
<evidence type="ECO:0000313" key="1">
    <source>
        <dbReference type="EMBL" id="PHQ35333.1"/>
    </source>
</evidence>